<dbReference type="PANTHER" id="PTHR15495">
    <property type="entry name" value="NEGATIVE REGULATOR OF VESICLE FORMATION-RELATED"/>
    <property type="match status" value="1"/>
</dbReference>
<organism evidence="3 4">
    <name type="scientific">Modicella reniformis</name>
    <dbReference type="NCBI Taxonomy" id="1440133"/>
    <lineage>
        <taxon>Eukaryota</taxon>
        <taxon>Fungi</taxon>
        <taxon>Fungi incertae sedis</taxon>
        <taxon>Mucoromycota</taxon>
        <taxon>Mortierellomycotina</taxon>
        <taxon>Mortierellomycetes</taxon>
        <taxon>Mortierellales</taxon>
        <taxon>Mortierellaceae</taxon>
        <taxon>Modicella</taxon>
    </lineage>
</organism>
<dbReference type="EMBL" id="JAAAHW010003564">
    <property type="protein sequence ID" value="KAF9982597.1"/>
    <property type="molecule type" value="Genomic_DNA"/>
</dbReference>
<keyword evidence="4" id="KW-1185">Reference proteome</keyword>
<dbReference type="InterPro" id="IPR056824">
    <property type="entry name" value="PGAP1_TMD"/>
</dbReference>
<protein>
    <submittedName>
        <fullName evidence="3">GPI inositol deacylase</fullName>
    </submittedName>
</protein>
<feature type="transmembrane region" description="Helical" evidence="1">
    <location>
        <begin position="202"/>
        <end position="222"/>
    </location>
</feature>
<evidence type="ECO:0000259" key="2">
    <source>
        <dbReference type="Pfam" id="PF25140"/>
    </source>
</evidence>
<reference evidence="3" key="1">
    <citation type="journal article" date="2020" name="Fungal Divers.">
        <title>Resolving the Mortierellaceae phylogeny through synthesis of multi-gene phylogenetics and phylogenomics.</title>
        <authorList>
            <person name="Vandepol N."/>
            <person name="Liber J."/>
            <person name="Desiro A."/>
            <person name="Na H."/>
            <person name="Kennedy M."/>
            <person name="Barry K."/>
            <person name="Grigoriev I.V."/>
            <person name="Miller A.N."/>
            <person name="O'Donnell K."/>
            <person name="Stajich J.E."/>
            <person name="Bonito G."/>
        </authorList>
    </citation>
    <scope>NUCLEOTIDE SEQUENCE</scope>
    <source>
        <strain evidence="3">MES-2147</strain>
    </source>
</reference>
<feature type="transmembrane region" description="Helical" evidence="1">
    <location>
        <begin position="302"/>
        <end position="322"/>
    </location>
</feature>
<feature type="transmembrane region" description="Helical" evidence="1">
    <location>
        <begin position="242"/>
        <end position="259"/>
    </location>
</feature>
<feature type="domain" description="GPI inositol-deacylase transmembrane" evidence="2">
    <location>
        <begin position="205"/>
        <end position="519"/>
    </location>
</feature>
<dbReference type="InterPro" id="IPR039529">
    <property type="entry name" value="PGAP1/BST1"/>
</dbReference>
<evidence type="ECO:0000313" key="3">
    <source>
        <dbReference type="EMBL" id="KAF9982597.1"/>
    </source>
</evidence>
<dbReference type="AlphaFoldDB" id="A0A9P6SMF7"/>
<keyword evidence="1" id="KW-1133">Transmembrane helix</keyword>
<dbReference type="GO" id="GO:0050185">
    <property type="term" value="F:phosphatidylinositol deacylase activity"/>
    <property type="evidence" value="ECO:0007669"/>
    <property type="project" value="TreeGrafter"/>
</dbReference>
<dbReference type="Proteomes" id="UP000749646">
    <property type="component" value="Unassembled WGS sequence"/>
</dbReference>
<feature type="transmembrane region" description="Helical" evidence="1">
    <location>
        <begin position="409"/>
        <end position="433"/>
    </location>
</feature>
<gene>
    <name evidence="3" type="primary">BST1_1</name>
    <name evidence="3" type="ORF">BGZ65_002687</name>
</gene>
<dbReference type="GO" id="GO:0006888">
    <property type="term" value="P:endoplasmic reticulum to Golgi vesicle-mediated transport"/>
    <property type="evidence" value="ECO:0007669"/>
    <property type="project" value="TreeGrafter"/>
</dbReference>
<dbReference type="GO" id="GO:0005783">
    <property type="term" value="C:endoplasmic reticulum"/>
    <property type="evidence" value="ECO:0007669"/>
    <property type="project" value="TreeGrafter"/>
</dbReference>
<feature type="transmembrane region" description="Helical" evidence="1">
    <location>
        <begin position="380"/>
        <end position="397"/>
    </location>
</feature>
<evidence type="ECO:0000313" key="4">
    <source>
        <dbReference type="Proteomes" id="UP000749646"/>
    </source>
</evidence>
<dbReference type="Pfam" id="PF25140">
    <property type="entry name" value="PGAP1_TMD"/>
    <property type="match status" value="1"/>
</dbReference>
<feature type="transmembrane region" description="Helical" evidence="1">
    <location>
        <begin position="453"/>
        <end position="471"/>
    </location>
</feature>
<dbReference type="GO" id="GO:0016020">
    <property type="term" value="C:membrane"/>
    <property type="evidence" value="ECO:0007669"/>
    <property type="project" value="GOC"/>
</dbReference>
<proteinExistence type="predicted"/>
<accession>A0A9P6SMF7</accession>
<dbReference type="PANTHER" id="PTHR15495:SF7">
    <property type="entry name" value="GPI INOSITOL-DEACYLASE"/>
    <property type="match status" value="1"/>
</dbReference>
<name>A0A9P6SMF7_9FUNG</name>
<sequence>MAASTMPLFEGDRFMGHEYHFTSKRLSDFATFQYVVIEEQHPTDKFLIVEFKKEADTVHTVQTSTFALLRDGLILDQFPGKPTLVSTLRLPNVDNSLLAYKLKVQTARCQGSPKQRFQPMIKQSSWTLNEDKYAVNIGSKPSGVDINFHGDLPYFDKVLLGTNEGIDLQLWTDPTCSEHLTLTLTVDKYGSLGKLVIRYRTAVLLFTFMVVILTIRAQVLNWNVNGVFIPFGVVLNQSTKSTFLWFSLALGVVSAIQSLRSKTLTHVGLNVLTKSTHKMKESYLQQWSAWFDDALLGRNDPIFWFLAPLFFQAAVGIVVLVWFVLNSIVRIVGFIVIATIKTKGDSLDGRSTKSGNVIIATMFVLVATVLPYQFAFTATFIGLMAISVHALIIAKRMPAATSQAAWDRFHFAMAMLVMFFFLLPFAVPSLMVWIRNLAVGWYKSFASDHRVDYVAPFIVFAEGLANGTAVTRVSWKRYAELTVFLLDAMLVYLVLFGVRYSWQIFFLTRAWVSWLLLLRFLETDMGRMVESRIRRTVWGVAKEE</sequence>
<feature type="transmembrane region" description="Helical" evidence="1">
    <location>
        <begin position="478"/>
        <end position="498"/>
    </location>
</feature>
<keyword evidence="1" id="KW-0812">Transmembrane</keyword>
<dbReference type="GO" id="GO:0006505">
    <property type="term" value="P:GPI anchor metabolic process"/>
    <property type="evidence" value="ECO:0007669"/>
    <property type="project" value="TreeGrafter"/>
</dbReference>
<dbReference type="OrthoDB" id="348976at2759"/>
<keyword evidence="1" id="KW-0472">Membrane</keyword>
<evidence type="ECO:0000256" key="1">
    <source>
        <dbReference type="SAM" id="Phobius"/>
    </source>
</evidence>
<comment type="caution">
    <text evidence="3">The sequence shown here is derived from an EMBL/GenBank/DDBJ whole genome shotgun (WGS) entry which is preliminary data.</text>
</comment>